<dbReference type="RefSeq" id="WP_271020874.1">
    <property type="nucleotide sequence ID" value="NZ_JAQHXR010000001.1"/>
</dbReference>
<accession>A0ABT4VEM3</accession>
<dbReference type="EMBL" id="JAQHXR010000001">
    <property type="protein sequence ID" value="MDA3968590.1"/>
    <property type="molecule type" value="Genomic_DNA"/>
</dbReference>
<sequence>MDRREVIWQLSRHGHKKEDLELMPIKELSKLFKEETRKNILSYMDFIKDDKADIVQEYSDDNVAREITKISHCVIGDDINYPMLYDIIEKIFDEYELNETIEFVLSQVKDKHYRQMTRIVEVAFRAYQESLLDKLDELCKNYPVEEKFEQLNLYSNKREDVNFLKHAIKKMEEENARLQLSKIAQLKFEIIRDYFPDSLYENYEDYYENDEEKNEIIERIMELTSAYKRPMLKTKKIQLLKHIERVLLEDKEREREEKILIKQFSMKIGDVMNGDDEYAFSRVIKEALDVLDERDVRKIVSNFDLASNPIFLQRFNVIVREHRKVT</sequence>
<evidence type="ECO:0000313" key="2">
    <source>
        <dbReference type="EMBL" id="MDA3968590.1"/>
    </source>
</evidence>
<reference evidence="2 3" key="1">
    <citation type="submission" date="2023-01" db="EMBL/GenBank/DDBJ databases">
        <title>Description of Helicobacter ibis sp. nov. isolated from faecal droppings of black-faced ibis (Theristicus melanopis).</title>
        <authorList>
            <person name="Lopez-Cantillo M."/>
            <person name="Vidal-Veuthey B."/>
            <person name="Mella A."/>
            <person name="De La Haba R."/>
            <person name="Collado L."/>
        </authorList>
    </citation>
    <scope>NUCLEOTIDE SEQUENCE [LARGE SCALE GENOMIC DNA]</scope>
    <source>
        <strain evidence="2 3">A82</strain>
    </source>
</reference>
<keyword evidence="3" id="KW-1185">Reference proteome</keyword>
<keyword evidence="1" id="KW-0175">Coiled coil</keyword>
<name>A0ABT4VEM3_9HELI</name>
<dbReference type="Proteomes" id="UP001210261">
    <property type="component" value="Unassembled WGS sequence"/>
</dbReference>
<gene>
    <name evidence="2" type="ORF">PF021_02750</name>
</gene>
<evidence type="ECO:0000313" key="3">
    <source>
        <dbReference type="Proteomes" id="UP001210261"/>
    </source>
</evidence>
<evidence type="ECO:0000256" key="1">
    <source>
        <dbReference type="SAM" id="Coils"/>
    </source>
</evidence>
<feature type="coiled-coil region" evidence="1">
    <location>
        <begin position="154"/>
        <end position="181"/>
    </location>
</feature>
<organism evidence="2 3">
    <name type="scientific">Helicobacter ibis</name>
    <dbReference type="NCBI Taxonomy" id="2962633"/>
    <lineage>
        <taxon>Bacteria</taxon>
        <taxon>Pseudomonadati</taxon>
        <taxon>Campylobacterota</taxon>
        <taxon>Epsilonproteobacteria</taxon>
        <taxon>Campylobacterales</taxon>
        <taxon>Helicobacteraceae</taxon>
        <taxon>Helicobacter</taxon>
    </lineage>
</organism>
<comment type="caution">
    <text evidence="2">The sequence shown here is derived from an EMBL/GenBank/DDBJ whole genome shotgun (WGS) entry which is preliminary data.</text>
</comment>
<protein>
    <submittedName>
        <fullName evidence="2">Uncharacterized protein</fullName>
    </submittedName>
</protein>
<proteinExistence type="predicted"/>